<evidence type="ECO:0000256" key="1">
    <source>
        <dbReference type="SAM" id="Phobius"/>
    </source>
</evidence>
<feature type="transmembrane region" description="Helical" evidence="1">
    <location>
        <begin position="349"/>
        <end position="370"/>
    </location>
</feature>
<gene>
    <name evidence="2" type="ORF">ELLFYP107_00469</name>
</gene>
<accession>A0A6N3ESW4</accession>
<feature type="transmembrane region" description="Helical" evidence="1">
    <location>
        <begin position="169"/>
        <end position="189"/>
    </location>
</feature>
<protein>
    <submittedName>
        <fullName evidence="2">Uncharacterized protein</fullName>
    </submittedName>
</protein>
<keyword evidence="1" id="KW-0472">Membrane</keyword>
<evidence type="ECO:0000313" key="2">
    <source>
        <dbReference type="EMBL" id="VYU44210.1"/>
    </source>
</evidence>
<dbReference type="EMBL" id="CACRTT010000029">
    <property type="protein sequence ID" value="VYU44210.1"/>
    <property type="molecule type" value="Genomic_DNA"/>
</dbReference>
<sequence length="374" mass="39194">MRRAPAYEGAVAPDPVISHLSATVDRAARWRRVVFRTSLAGACVLIAMLAMMILADTAYGGWIEDLTGLSISGIVNNFFTALGLGDGVAAIMQSASDTWLSQLASYKFDVDASRVADVIAVINKAAAPVGESLIMVFLFQGVFKKVTATDGSFIHGEGLYELVMMLVKFFLYKTLIDLAPLLIYGILLAGDGISNAISQYAPGGSAGVSFDQAALSAAVNSALGQTAGDASGNAGIAGALGSYIGSLLLLYLGALFFWVMSMIVSFAGEAVILARFAEASVLTGFCSIPVAFLLSEEWAEAGRMYFKEIGSAAIMIAVVQAVVIITPMILEGVIVTSGGDIWQIIRGGLIYTATLLVVVLGSTMTTYKVVGKMM</sequence>
<proteinExistence type="predicted"/>
<dbReference type="RefSeq" id="WP_226844602.1">
    <property type="nucleotide sequence ID" value="NZ_CACRTT010000029.1"/>
</dbReference>
<keyword evidence="1" id="KW-1133">Transmembrane helix</keyword>
<name>A0A6N3ESW4_EGGLN</name>
<feature type="transmembrane region" description="Helical" evidence="1">
    <location>
        <begin position="306"/>
        <end position="329"/>
    </location>
</feature>
<feature type="transmembrane region" description="Helical" evidence="1">
    <location>
        <begin position="272"/>
        <end position="294"/>
    </location>
</feature>
<feature type="transmembrane region" description="Helical" evidence="1">
    <location>
        <begin position="33"/>
        <end position="55"/>
    </location>
</feature>
<keyword evidence="1" id="KW-0812">Transmembrane</keyword>
<reference evidence="2" key="1">
    <citation type="submission" date="2019-11" db="EMBL/GenBank/DDBJ databases">
        <authorList>
            <person name="Feng L."/>
        </authorList>
    </citation>
    <scope>NUCLEOTIDE SEQUENCE</scope>
    <source>
        <strain evidence="2">ElentaLFYP107</strain>
    </source>
</reference>
<organism evidence="2">
    <name type="scientific">Eggerthella lenta</name>
    <name type="common">Eubacterium lentum</name>
    <dbReference type="NCBI Taxonomy" id="84112"/>
    <lineage>
        <taxon>Bacteria</taxon>
        <taxon>Bacillati</taxon>
        <taxon>Actinomycetota</taxon>
        <taxon>Coriobacteriia</taxon>
        <taxon>Eggerthellales</taxon>
        <taxon>Eggerthellaceae</taxon>
        <taxon>Eggerthella</taxon>
    </lineage>
</organism>
<dbReference type="AlphaFoldDB" id="A0A6N3ESW4"/>